<evidence type="ECO:0000256" key="2">
    <source>
        <dbReference type="SAM" id="SignalP"/>
    </source>
</evidence>
<feature type="signal peptide" evidence="2">
    <location>
        <begin position="1"/>
        <end position="27"/>
    </location>
</feature>
<reference evidence="3 4" key="1">
    <citation type="journal article" date="2021" name="BMC Genomics">
        <title>Genome-resolved metagenome and metatranscriptome analyses of thermophilic composting reveal key bacterial players and their metabolic interactions.</title>
        <authorList>
            <person name="Braga L.P.P."/>
            <person name="Pereira R.V."/>
            <person name="Martins L.F."/>
            <person name="Moura L.M.S."/>
            <person name="Sanchez F.B."/>
            <person name="Patane J.S.L."/>
            <person name="da Silva A.M."/>
            <person name="Setubal J.C."/>
        </authorList>
    </citation>
    <scope>NUCLEOTIDE SEQUENCE [LARGE SCALE GENOMIC DNA]</scope>
    <source>
        <strain evidence="3">ZC4RG45</strain>
    </source>
</reference>
<evidence type="ECO:0000313" key="3">
    <source>
        <dbReference type="EMBL" id="MFO7192337.1"/>
    </source>
</evidence>
<feature type="region of interest" description="Disordered" evidence="1">
    <location>
        <begin position="28"/>
        <end position="65"/>
    </location>
</feature>
<name>A0ABD6FE55_9PSEU</name>
<evidence type="ECO:0000256" key="1">
    <source>
        <dbReference type="SAM" id="MobiDB-lite"/>
    </source>
</evidence>
<dbReference type="PROSITE" id="PS51257">
    <property type="entry name" value="PROKAR_LIPOPROTEIN"/>
    <property type="match status" value="1"/>
</dbReference>
<accession>A0ABD6FE55</accession>
<dbReference type="Proteomes" id="UP000249324">
    <property type="component" value="Unassembled WGS sequence"/>
</dbReference>
<proteinExistence type="predicted"/>
<keyword evidence="2" id="KW-0732">Signal</keyword>
<comment type="caution">
    <text evidence="3">The sequence shown here is derived from an EMBL/GenBank/DDBJ whole genome shotgun (WGS) entry which is preliminary data.</text>
</comment>
<dbReference type="AlphaFoldDB" id="A0ABD6FE55"/>
<dbReference type="EMBL" id="QGUI02000090">
    <property type="protein sequence ID" value="MFO7192337.1"/>
    <property type="molecule type" value="Genomic_DNA"/>
</dbReference>
<evidence type="ECO:0000313" key="4">
    <source>
        <dbReference type="Proteomes" id="UP000249324"/>
    </source>
</evidence>
<protein>
    <submittedName>
        <fullName evidence="3">DUF3558 family protein</fullName>
    </submittedName>
</protein>
<dbReference type="Pfam" id="PF12079">
    <property type="entry name" value="DUF3558"/>
    <property type="match status" value="1"/>
</dbReference>
<organism evidence="3 4">
    <name type="scientific">Thermocrispum agreste</name>
    <dbReference type="NCBI Taxonomy" id="37925"/>
    <lineage>
        <taxon>Bacteria</taxon>
        <taxon>Bacillati</taxon>
        <taxon>Actinomycetota</taxon>
        <taxon>Actinomycetes</taxon>
        <taxon>Pseudonocardiales</taxon>
        <taxon>Pseudonocardiaceae</taxon>
        <taxon>Thermocrispum</taxon>
    </lineage>
</organism>
<feature type="chain" id="PRO_5044785212" evidence="2">
    <location>
        <begin position="28"/>
        <end position="203"/>
    </location>
</feature>
<gene>
    <name evidence="3" type="ORF">DIU77_008855</name>
</gene>
<dbReference type="InterPro" id="IPR024520">
    <property type="entry name" value="DUF3558"/>
</dbReference>
<sequence>MRCWARSARLVSATVATGLLAMSSACSTEEGRAVAGSQNTPSSPPPASLAPQSSDGRGSPEGQLDKAVACELLTTEEVNQLDKNYKSFEIVDQGSVGPNSDTCTRQSKSSDSSEGSVVVGIAIWSKLTIDNYKTTPNDQVVDGQVGGRPAKQIKDDSGECVVTFAAEQGRVDVVVEADSVERACEIADRAAEVVEPKTPEPAN</sequence>